<comment type="caution">
    <text evidence="1">The sequence shown here is derived from an EMBL/GenBank/DDBJ whole genome shotgun (WGS) entry which is preliminary data.</text>
</comment>
<accession>A0A4Z2GB94</accession>
<reference evidence="1 2" key="1">
    <citation type="submission" date="2019-03" db="EMBL/GenBank/DDBJ databases">
        <title>First draft genome of Liparis tanakae, snailfish: a comprehensive survey of snailfish specific genes.</title>
        <authorList>
            <person name="Kim W."/>
            <person name="Song I."/>
            <person name="Jeong J.-H."/>
            <person name="Kim D."/>
            <person name="Kim S."/>
            <person name="Ryu S."/>
            <person name="Song J.Y."/>
            <person name="Lee S.K."/>
        </authorList>
    </citation>
    <scope>NUCLEOTIDE SEQUENCE [LARGE SCALE GENOMIC DNA]</scope>
    <source>
        <tissue evidence="1">Muscle</tissue>
    </source>
</reference>
<sequence length="72" mass="8697">MRKPPSLQHTNMFWFWRNISLHLHALQGWLHLVLNPVCMRCLFKCPLYSWLYFDIQPIALDMQQASTLRLLN</sequence>
<protein>
    <submittedName>
        <fullName evidence="1">Uncharacterized protein</fullName>
    </submittedName>
</protein>
<evidence type="ECO:0000313" key="1">
    <source>
        <dbReference type="EMBL" id="TNN50639.1"/>
    </source>
</evidence>
<dbReference type="AlphaFoldDB" id="A0A4Z2GB94"/>
<dbReference type="EMBL" id="SRLO01000610">
    <property type="protein sequence ID" value="TNN50639.1"/>
    <property type="molecule type" value="Genomic_DNA"/>
</dbReference>
<proteinExistence type="predicted"/>
<evidence type="ECO:0000313" key="2">
    <source>
        <dbReference type="Proteomes" id="UP000314294"/>
    </source>
</evidence>
<keyword evidence="2" id="KW-1185">Reference proteome</keyword>
<dbReference type="Proteomes" id="UP000314294">
    <property type="component" value="Unassembled WGS sequence"/>
</dbReference>
<organism evidence="1 2">
    <name type="scientific">Liparis tanakae</name>
    <name type="common">Tanaka's snailfish</name>
    <dbReference type="NCBI Taxonomy" id="230148"/>
    <lineage>
        <taxon>Eukaryota</taxon>
        <taxon>Metazoa</taxon>
        <taxon>Chordata</taxon>
        <taxon>Craniata</taxon>
        <taxon>Vertebrata</taxon>
        <taxon>Euteleostomi</taxon>
        <taxon>Actinopterygii</taxon>
        <taxon>Neopterygii</taxon>
        <taxon>Teleostei</taxon>
        <taxon>Neoteleostei</taxon>
        <taxon>Acanthomorphata</taxon>
        <taxon>Eupercaria</taxon>
        <taxon>Perciformes</taxon>
        <taxon>Cottioidei</taxon>
        <taxon>Cottales</taxon>
        <taxon>Liparidae</taxon>
        <taxon>Liparis</taxon>
    </lineage>
</organism>
<name>A0A4Z2GB94_9TELE</name>
<gene>
    <name evidence="1" type="ORF">EYF80_039152</name>
</gene>